<dbReference type="Pfam" id="PF00169">
    <property type="entry name" value="PH"/>
    <property type="match status" value="1"/>
</dbReference>
<dbReference type="NCBIfam" id="TIGR01393">
    <property type="entry name" value="lepA"/>
    <property type="match status" value="1"/>
</dbReference>
<dbReference type="Pfam" id="PF03144">
    <property type="entry name" value="GTP_EFTU_D2"/>
    <property type="match status" value="1"/>
</dbReference>
<dbReference type="PROSITE" id="PS50003">
    <property type="entry name" value="PH_DOMAIN"/>
    <property type="match status" value="1"/>
</dbReference>
<evidence type="ECO:0000313" key="13">
    <source>
        <dbReference type="EMBL" id="KCV70466.1"/>
    </source>
</evidence>
<keyword evidence="14" id="KW-1185">Reference proteome</keyword>
<dbReference type="InterPro" id="IPR000640">
    <property type="entry name" value="EFG_V-like"/>
</dbReference>
<comment type="subcellular location">
    <subcellularLocation>
        <location evidence="7">Mitochondrion inner membrane</location>
        <topology evidence="7">Peripheral membrane protein</topology>
        <orientation evidence="7">Matrix side</orientation>
    </subcellularLocation>
</comment>
<feature type="region of interest" description="Disordered" evidence="9">
    <location>
        <begin position="1034"/>
        <end position="1053"/>
    </location>
</feature>
<keyword evidence="8" id="KW-0862">Zinc</keyword>
<dbReference type="PANTHER" id="PTHR43512">
    <property type="entry name" value="TRANSLATION FACTOR GUF1-RELATED"/>
    <property type="match status" value="1"/>
</dbReference>
<dbReference type="Gene3D" id="3.40.50.300">
    <property type="entry name" value="P-loop containing nucleotide triphosphate hydrolases"/>
    <property type="match status" value="1"/>
</dbReference>
<proteinExistence type="inferred from homology"/>
<dbReference type="RefSeq" id="XP_009494982.1">
    <property type="nucleotide sequence ID" value="XM_009496707.1"/>
</dbReference>
<evidence type="ECO:0000259" key="10">
    <source>
        <dbReference type="PROSITE" id="PS50003"/>
    </source>
</evidence>
<dbReference type="FunFam" id="2.40.30.10:FF:000015">
    <property type="entry name" value="Translation factor GUF1, mitochondrial"/>
    <property type="match status" value="1"/>
</dbReference>
<comment type="catalytic activity">
    <reaction evidence="7">
        <text>GTP + H2O = GDP + phosphate + H(+)</text>
        <dbReference type="Rhea" id="RHEA:19669"/>
        <dbReference type="ChEBI" id="CHEBI:15377"/>
        <dbReference type="ChEBI" id="CHEBI:15378"/>
        <dbReference type="ChEBI" id="CHEBI:37565"/>
        <dbReference type="ChEBI" id="CHEBI:43474"/>
        <dbReference type="ChEBI" id="CHEBI:58189"/>
        <dbReference type="EC" id="3.6.5.n1"/>
    </reaction>
</comment>
<dbReference type="Gene3D" id="1.10.220.150">
    <property type="entry name" value="Arf GTPase activating protein"/>
    <property type="match status" value="1"/>
</dbReference>
<feature type="domain" description="Arf-GAP" evidence="11">
    <location>
        <begin position="1077"/>
        <end position="1216"/>
    </location>
</feature>
<feature type="binding site" evidence="7">
    <location>
        <begin position="194"/>
        <end position="198"/>
    </location>
    <ligand>
        <name>GTP</name>
        <dbReference type="ChEBI" id="CHEBI:37565"/>
    </ligand>
</feature>
<keyword evidence="8" id="KW-0479">Metal-binding</keyword>
<dbReference type="eggNOG" id="KOG0521">
    <property type="taxonomic scope" value="Eukaryota"/>
</dbReference>
<dbReference type="Gene3D" id="2.30.29.30">
    <property type="entry name" value="Pleckstrin-homology domain (PH domain)/Phosphotyrosine-binding domain (PTB)"/>
    <property type="match status" value="1"/>
</dbReference>
<organism evidence="13">
    <name type="scientific">Fonticula alba</name>
    <name type="common">Slime mold</name>
    <dbReference type="NCBI Taxonomy" id="691883"/>
    <lineage>
        <taxon>Eukaryota</taxon>
        <taxon>Rotosphaerida</taxon>
        <taxon>Fonticulaceae</taxon>
        <taxon>Fonticula</taxon>
    </lineage>
</organism>
<keyword evidence="2 7" id="KW-0547">Nucleotide-binding</keyword>
<keyword evidence="8" id="KW-0863">Zinc-finger</keyword>
<dbReference type="GO" id="GO:0006412">
    <property type="term" value="P:translation"/>
    <property type="evidence" value="ECO:0007669"/>
    <property type="project" value="UniProtKB-KW"/>
</dbReference>
<dbReference type="InterPro" id="IPR011993">
    <property type="entry name" value="PH-like_dom_sf"/>
</dbReference>
<dbReference type="SMART" id="SM00233">
    <property type="entry name" value="PH"/>
    <property type="match status" value="1"/>
</dbReference>
<protein>
    <recommendedName>
        <fullName evidence="7">Translation factor GUF1 homolog, mitochondrial</fullName>
        <ecNumber evidence="7">3.6.5.n1</ecNumber>
    </recommendedName>
    <alternativeName>
        <fullName evidence="7">Elongation factor 4 homolog</fullName>
        <shortName evidence="7">EF-4</shortName>
    </alternativeName>
    <alternativeName>
        <fullName evidence="7">GTPase GUF1 homolog</fullName>
    </alternativeName>
    <alternativeName>
        <fullName evidence="7">Ribosomal back-translocase</fullName>
    </alternativeName>
</protein>
<dbReference type="Gene3D" id="3.30.70.870">
    <property type="entry name" value="Elongation Factor G (Translational Gtpase), domain 3"/>
    <property type="match status" value="1"/>
</dbReference>
<keyword evidence="3 7" id="KW-0999">Mitochondrion inner membrane</keyword>
<dbReference type="InterPro" id="IPR001164">
    <property type="entry name" value="ArfGAP_dom"/>
</dbReference>
<dbReference type="InterPro" id="IPR004148">
    <property type="entry name" value="BAR_dom"/>
</dbReference>
<dbReference type="InterPro" id="IPR001849">
    <property type="entry name" value="PH_domain"/>
</dbReference>
<dbReference type="PROSITE" id="PS00301">
    <property type="entry name" value="G_TR_1"/>
    <property type="match status" value="1"/>
</dbReference>
<dbReference type="eggNOG" id="KOG0462">
    <property type="taxonomic scope" value="Eukaryota"/>
</dbReference>
<keyword evidence="7" id="KW-0648">Protein biosynthesis</keyword>
<dbReference type="InterPro" id="IPR027267">
    <property type="entry name" value="AH/BAR_dom_sf"/>
</dbReference>
<dbReference type="EMBL" id="KB932204">
    <property type="protein sequence ID" value="KCV70466.1"/>
    <property type="molecule type" value="Genomic_DNA"/>
</dbReference>
<comment type="similarity">
    <text evidence="1">Belongs to the TRAFAC class translation factor GTPase superfamily. Classic translation factor GTPase family. LepA subfamily.</text>
</comment>
<evidence type="ECO:0000259" key="12">
    <source>
        <dbReference type="PROSITE" id="PS51722"/>
    </source>
</evidence>
<evidence type="ECO:0000256" key="6">
    <source>
        <dbReference type="ARBA" id="ARBA00023134"/>
    </source>
</evidence>
<dbReference type="GO" id="GO:0005743">
    <property type="term" value="C:mitochondrial inner membrane"/>
    <property type="evidence" value="ECO:0007669"/>
    <property type="project" value="UniProtKB-SubCell"/>
</dbReference>
<evidence type="ECO:0000259" key="11">
    <source>
        <dbReference type="PROSITE" id="PS50115"/>
    </source>
</evidence>
<dbReference type="GO" id="GO:0005525">
    <property type="term" value="F:GTP binding"/>
    <property type="evidence" value="ECO:0007669"/>
    <property type="project" value="UniProtKB-UniRule"/>
</dbReference>
<keyword evidence="7" id="KW-0472">Membrane</keyword>
<dbReference type="InterPro" id="IPR035647">
    <property type="entry name" value="EFG_III/V"/>
</dbReference>
<dbReference type="PROSITE" id="PS51722">
    <property type="entry name" value="G_TR_2"/>
    <property type="match status" value="1"/>
</dbReference>
<dbReference type="SUPFAM" id="SSF50729">
    <property type="entry name" value="PH domain-like"/>
    <property type="match status" value="1"/>
</dbReference>
<evidence type="ECO:0000256" key="1">
    <source>
        <dbReference type="ARBA" id="ARBA00005454"/>
    </source>
</evidence>
<dbReference type="SUPFAM" id="SSF57863">
    <property type="entry name" value="ArfGap/RecO-like zinc finger"/>
    <property type="match status" value="1"/>
</dbReference>
<dbReference type="CDD" id="cd16260">
    <property type="entry name" value="EF4_III"/>
    <property type="match status" value="1"/>
</dbReference>
<evidence type="ECO:0000256" key="4">
    <source>
        <dbReference type="ARBA" id="ARBA00022801"/>
    </source>
</evidence>
<evidence type="ECO:0000256" key="3">
    <source>
        <dbReference type="ARBA" id="ARBA00022792"/>
    </source>
</evidence>
<feature type="domain" description="PH" evidence="10">
    <location>
        <begin position="935"/>
        <end position="1030"/>
    </location>
</feature>
<dbReference type="Pfam" id="PF00009">
    <property type="entry name" value="GTP_EFTU"/>
    <property type="match status" value="1"/>
</dbReference>
<dbReference type="Proteomes" id="UP000030693">
    <property type="component" value="Unassembled WGS sequence"/>
</dbReference>
<feature type="region of interest" description="Disordered" evidence="9">
    <location>
        <begin position="895"/>
        <end position="934"/>
    </location>
</feature>
<reference evidence="13" key="1">
    <citation type="submission" date="2013-04" db="EMBL/GenBank/DDBJ databases">
        <title>The Genome Sequence of Fonticula alba ATCC 38817.</title>
        <authorList>
            <consortium name="The Broad Institute Genomics Platform"/>
            <person name="Russ C."/>
            <person name="Cuomo C."/>
            <person name="Burger G."/>
            <person name="Gray M.W."/>
            <person name="Holland P.W.H."/>
            <person name="King N."/>
            <person name="Lang F.B.F."/>
            <person name="Roger A.J."/>
            <person name="Ruiz-Trillo I."/>
            <person name="Brown M."/>
            <person name="Walker B."/>
            <person name="Young S."/>
            <person name="Zeng Q."/>
            <person name="Gargeya S."/>
            <person name="Fitzgerald M."/>
            <person name="Haas B."/>
            <person name="Abouelleil A."/>
            <person name="Allen A.W."/>
            <person name="Alvarado L."/>
            <person name="Arachchi H.M."/>
            <person name="Berlin A.M."/>
            <person name="Chapman S.B."/>
            <person name="Gainer-Dewar J."/>
            <person name="Goldberg J."/>
            <person name="Griggs A."/>
            <person name="Gujja S."/>
            <person name="Hansen M."/>
            <person name="Howarth C."/>
            <person name="Imamovic A."/>
            <person name="Ireland A."/>
            <person name="Larimer J."/>
            <person name="McCowan C."/>
            <person name="Murphy C."/>
            <person name="Pearson M."/>
            <person name="Poon T.W."/>
            <person name="Priest M."/>
            <person name="Roberts A."/>
            <person name="Saif S."/>
            <person name="Shea T."/>
            <person name="Sisk P."/>
            <person name="Sykes S."/>
            <person name="Wortman J."/>
            <person name="Nusbaum C."/>
            <person name="Birren B."/>
        </authorList>
    </citation>
    <scope>NUCLEOTIDE SEQUENCE [LARGE SCALE GENOMIC DNA]</scope>
    <source>
        <strain evidence="13">ATCC 38817</strain>
    </source>
</reference>
<dbReference type="Pfam" id="PF01412">
    <property type="entry name" value="ArfGap"/>
    <property type="match status" value="1"/>
</dbReference>
<feature type="binding site" evidence="7">
    <location>
        <begin position="248"/>
        <end position="251"/>
    </location>
    <ligand>
        <name>GTP</name>
        <dbReference type="ChEBI" id="CHEBI:37565"/>
    </ligand>
</feature>
<evidence type="ECO:0000256" key="9">
    <source>
        <dbReference type="SAM" id="MobiDB-lite"/>
    </source>
</evidence>
<dbReference type="SUPFAM" id="SSF54980">
    <property type="entry name" value="EF-G C-terminal domain-like"/>
    <property type="match status" value="2"/>
</dbReference>
<dbReference type="InterPro" id="IPR038508">
    <property type="entry name" value="ArfGAP_dom_sf"/>
</dbReference>
<dbReference type="GO" id="GO:0045727">
    <property type="term" value="P:positive regulation of translation"/>
    <property type="evidence" value="ECO:0007669"/>
    <property type="project" value="UniProtKB-UniRule"/>
</dbReference>
<dbReference type="SMART" id="SM00105">
    <property type="entry name" value="ArfGap"/>
    <property type="match status" value="1"/>
</dbReference>
<evidence type="ECO:0000256" key="2">
    <source>
        <dbReference type="ARBA" id="ARBA00022741"/>
    </source>
</evidence>
<dbReference type="GeneID" id="20527531"/>
<dbReference type="InterPro" id="IPR004161">
    <property type="entry name" value="EFTu-like_2"/>
</dbReference>
<dbReference type="InterPro" id="IPR000795">
    <property type="entry name" value="T_Tr_GTP-bd_dom"/>
</dbReference>
<dbReference type="FunFam" id="3.30.70.870:FF:000004">
    <property type="entry name" value="Translation factor GUF1, mitochondrial"/>
    <property type="match status" value="1"/>
</dbReference>
<keyword evidence="5 7" id="KW-0496">Mitochondrion</keyword>
<dbReference type="GO" id="GO:0008270">
    <property type="term" value="F:zinc ion binding"/>
    <property type="evidence" value="ECO:0007669"/>
    <property type="project" value="UniProtKB-KW"/>
</dbReference>
<dbReference type="Gene3D" id="1.20.1270.60">
    <property type="entry name" value="Arfaptin homology (AH) domain/BAR domain"/>
    <property type="match status" value="1"/>
</dbReference>
<dbReference type="SUPFAM" id="SSF103657">
    <property type="entry name" value="BAR/IMD domain-like"/>
    <property type="match status" value="1"/>
</dbReference>
<dbReference type="EC" id="3.6.5.n1" evidence="7"/>
<feature type="domain" description="Tr-type G" evidence="12">
    <location>
        <begin position="74"/>
        <end position="301"/>
    </location>
</feature>
<feature type="region of interest" description="Disordered" evidence="9">
    <location>
        <begin position="1422"/>
        <end position="1464"/>
    </location>
</feature>
<dbReference type="InterPro" id="IPR037278">
    <property type="entry name" value="ARFGAP/RecO"/>
</dbReference>
<feature type="compositionally biased region" description="Low complexity" evidence="9">
    <location>
        <begin position="1343"/>
        <end position="1361"/>
    </location>
</feature>
<dbReference type="HAMAP" id="MF_00071">
    <property type="entry name" value="LepA"/>
    <property type="match status" value="1"/>
</dbReference>
<feature type="compositionally biased region" description="Basic and acidic residues" evidence="9">
    <location>
        <begin position="925"/>
        <end position="934"/>
    </location>
</feature>
<keyword evidence="4 7" id="KW-0378">Hydrolase</keyword>
<dbReference type="Pfam" id="PF00679">
    <property type="entry name" value="EFG_C"/>
    <property type="match status" value="1"/>
</dbReference>
<dbReference type="GO" id="GO:0097177">
    <property type="term" value="F:mitochondrial ribosome binding"/>
    <property type="evidence" value="ECO:0007669"/>
    <property type="project" value="TreeGrafter"/>
</dbReference>
<evidence type="ECO:0000313" key="14">
    <source>
        <dbReference type="Proteomes" id="UP000030693"/>
    </source>
</evidence>
<dbReference type="InterPro" id="IPR027417">
    <property type="entry name" value="P-loop_NTPase"/>
</dbReference>
<dbReference type="GO" id="GO:0005096">
    <property type="term" value="F:GTPase activator activity"/>
    <property type="evidence" value="ECO:0007669"/>
    <property type="project" value="InterPro"/>
</dbReference>
<keyword evidence="6 7" id="KW-0342">GTP-binding</keyword>
<dbReference type="FunFam" id="3.30.70.240:FF:000007">
    <property type="entry name" value="Translation factor GUF1, mitochondrial"/>
    <property type="match status" value="1"/>
</dbReference>
<feature type="binding site" evidence="7">
    <location>
        <begin position="83"/>
        <end position="90"/>
    </location>
    <ligand>
        <name>GTP</name>
        <dbReference type="ChEBI" id="CHEBI:37565"/>
    </ligand>
</feature>
<dbReference type="STRING" id="691883.A0A058Z8S4"/>
<feature type="region of interest" description="Disordered" evidence="9">
    <location>
        <begin position="1162"/>
        <end position="1193"/>
    </location>
</feature>
<comment type="similarity">
    <text evidence="7">Belongs to the GTP-binding elongation factor family. LepA subfamily.</text>
</comment>
<dbReference type="CDD" id="cd03709">
    <property type="entry name" value="lepA_C"/>
    <property type="match status" value="1"/>
</dbReference>
<name>A0A058Z8S4_FONAL</name>
<dbReference type="CDD" id="cd08204">
    <property type="entry name" value="ArfGap"/>
    <property type="match status" value="1"/>
</dbReference>
<dbReference type="InterPro" id="IPR035654">
    <property type="entry name" value="LepA_IV"/>
</dbReference>
<dbReference type="Pfam" id="PF16746">
    <property type="entry name" value="BAR_3"/>
    <property type="match status" value="1"/>
</dbReference>
<sequence>MLHTLPRAVSLRPFGLLRAVAPLHGIGRRLYSVPGTDTGESSTPSIFGQMAMHQPGVGGGRPELTVDLASIPPERIRNFCIIAHIDHGKSTLADRLLERTGTIRPGSGRGGGNEAHMAQLMSSILDADGKPMVYEGPSPVHRTTDNRQVLDKLKVERERGITVKAQAATMFCRVPAPGSDDPSTGELYMLNLIDTPGHVDFSYEVSRSMAACQGALLVVDANQGSQAQTVANFQLALQHDLAVVPVLNKIDLPDARPDDILDEIENHFGLPRDPHCRVSAKTGYGIESVLKVLVENTPPPVTNPDAPPRSLLFDSWYDEYRGVVCLIKIVDGTLRRGDRIMMAHSQQRYEITDIGVMYPEMVSCEALYPGQVGYMTCNMKTARDARIGDTIHLFDQEVEVLPGFQPAKSMLFAGVFPGDASELERLQEAVDRLTLNDASVSVQKESSNALGQGWRLGFLGLLHMDVFRQRLEEAIDSSVIITAPTVPYKATMNDGSVLDIRTPNEFPKDTTKVREFQEPMVSGTMIFPIQYLGAVVRTCEEHRGLQQEMNFLESDRVLLRYRLPLAEIVTDFYDTIKSVSSGYCTFDYEADGYQKAPLVLLSVLLNGRPVDALDQIVHNHLNYTPQFQAELSVSTARARSSHERLNRICLLISRQKELQNELCSIERLLSQELLLASAEDLQHLESPILTDIVKKTSSYIEQVEKHRVMYCQQASLSVDNLSKLLDSNSSRLNASLTSYFRFSHEYEAACDRAASIRVADAPAQLAIAAQERSAAKRRLFKTECNFIQDLRQVKRSYIVSLLDMVIDFITSTVSFNKLSQSTFAQMEPLISLGFSELESVKSSFAARASREQEDMEQAIARGDSKMNAELIQFQIHDVNPLVGASADSMVSAGELSAGDLTSPKDPLAPGGSAPPPAAPASEDPTLDKAPEGGFPDRHTGYLYLNEKRPGSKWTKYYFMIIDNFLMYQHRTRVELPSAGVDLLLCTVKPAEQVDRLFCFHVISPSRSLLLQAESSEEARGWILAIQNAIGRAIEQQKQQRPADHSQPEANPPVNAIPWAAASARESTLPPADTATAAEIAEHLRALCELPDNGACADCGTLKPKWASISLGILVCIACSGVHRSLGVHISRVRSVELDCWRPDWVRSLAARGNAASNARFLAHWPSSSNDNDETNDEKKTPHPVGITPKSDQAEREAFLRRKYVTLEWASAECKEEAARAEELQRETQAARGVERAQPVTGIGGGAFPNAMGSGSGAGGPAAGGMPPEGTLFRGIRQQLAQVGRSLGNAAQQGAAFPSGVGGGPGGGHADANPLSAMMANLRPTGQTMDFVSSSGPGPGPGSGWRQSSGGSMGMSPPAEGSRSAPGDLAEPTIGWEPVAPSPSDGLGPSSSQQPVGPSAQSLAGSISQSASTLLRDWIGGFSRLSAPAGGQAATESTSTLGADPPPSGGREMPGFGYTPAGGSR</sequence>
<dbReference type="InterPro" id="IPR031157">
    <property type="entry name" value="G_TR_CS"/>
</dbReference>
<dbReference type="Gene3D" id="2.40.30.10">
    <property type="entry name" value="Translation factors"/>
    <property type="match status" value="1"/>
</dbReference>
<dbReference type="SUPFAM" id="SSF52540">
    <property type="entry name" value="P-loop containing nucleoside triphosphate hydrolases"/>
    <property type="match status" value="1"/>
</dbReference>
<dbReference type="PROSITE" id="PS50115">
    <property type="entry name" value="ARFGAP"/>
    <property type="match status" value="1"/>
</dbReference>
<accession>A0A058Z8S4</accession>
<dbReference type="PRINTS" id="PR00405">
    <property type="entry name" value="REVINTRACTNG"/>
</dbReference>
<feature type="region of interest" description="Disordered" evidence="9">
    <location>
        <begin position="1326"/>
        <end position="1407"/>
    </location>
</feature>
<feature type="compositionally biased region" description="Low complexity" evidence="9">
    <location>
        <begin position="1381"/>
        <end position="1401"/>
    </location>
</feature>
<dbReference type="InterPro" id="IPR006297">
    <property type="entry name" value="EF-4"/>
</dbReference>
<dbReference type="CDD" id="cd01890">
    <property type="entry name" value="LepA"/>
    <property type="match status" value="1"/>
</dbReference>
<gene>
    <name evidence="13" type="ORF">H696_02806</name>
</gene>
<dbReference type="PANTHER" id="PTHR43512:SF7">
    <property type="entry name" value="TRANSLATION FACTOR GUF1, MITOCHONDRIAL"/>
    <property type="match status" value="1"/>
</dbReference>
<evidence type="ECO:0000256" key="8">
    <source>
        <dbReference type="PROSITE-ProRule" id="PRU00288"/>
    </source>
</evidence>
<dbReference type="GO" id="GO:0005759">
    <property type="term" value="C:mitochondrial matrix"/>
    <property type="evidence" value="ECO:0007669"/>
    <property type="project" value="UniProtKB-UniRule"/>
</dbReference>
<evidence type="ECO:0000256" key="7">
    <source>
        <dbReference type="HAMAP-Rule" id="MF_03137"/>
    </source>
</evidence>
<evidence type="ECO:0000256" key="5">
    <source>
        <dbReference type="ARBA" id="ARBA00023128"/>
    </source>
</evidence>
<dbReference type="GO" id="GO:0003924">
    <property type="term" value="F:GTPase activity"/>
    <property type="evidence" value="ECO:0007669"/>
    <property type="project" value="UniProtKB-UniRule"/>
</dbReference>
<dbReference type="Gene3D" id="3.30.70.240">
    <property type="match status" value="1"/>
</dbReference>
<comment type="function">
    <text evidence="7">Promotes mitochondrial protein synthesis. May act as a fidelity factor of the translation reaction, by catalyzing a one-codon backward translocation of tRNAs on improperly translocated ribosomes. Binds to mitochondrial ribosomes in a GTP-dependent manner.</text>
</comment>
<feature type="region of interest" description="Disordered" evidence="9">
    <location>
        <begin position="1293"/>
        <end position="1313"/>
    </location>
</feature>
<dbReference type="OrthoDB" id="1074at2759"/>
<dbReference type="CDD" id="cd03699">
    <property type="entry name" value="EF4_II"/>
    <property type="match status" value="1"/>
</dbReference>
<feature type="compositionally biased region" description="Gly residues" evidence="9">
    <location>
        <begin position="1299"/>
        <end position="1308"/>
    </location>
</feature>